<keyword evidence="3" id="KW-1185">Reference proteome</keyword>
<feature type="region of interest" description="Disordered" evidence="1">
    <location>
        <begin position="54"/>
        <end position="76"/>
    </location>
</feature>
<protein>
    <submittedName>
        <fullName evidence="2">Uncharacterized protein</fullName>
    </submittedName>
</protein>
<organism evidence="2 3">
    <name type="scientific">Tahibacter amnicola</name>
    <dbReference type="NCBI Taxonomy" id="2976241"/>
    <lineage>
        <taxon>Bacteria</taxon>
        <taxon>Pseudomonadati</taxon>
        <taxon>Pseudomonadota</taxon>
        <taxon>Gammaproteobacteria</taxon>
        <taxon>Lysobacterales</taxon>
        <taxon>Rhodanobacteraceae</taxon>
        <taxon>Tahibacter</taxon>
    </lineage>
</organism>
<reference evidence="2" key="1">
    <citation type="submission" date="2022-09" db="EMBL/GenBank/DDBJ databases">
        <title>Tahibacter sp. nov., isolated from a fresh water.</title>
        <authorList>
            <person name="Baek J.H."/>
            <person name="Lee J.K."/>
            <person name="Kim J.M."/>
            <person name="Jeon C.O."/>
        </authorList>
    </citation>
    <scope>NUCLEOTIDE SEQUENCE</scope>
    <source>
        <strain evidence="2">W38</strain>
    </source>
</reference>
<dbReference type="Proteomes" id="UP001064632">
    <property type="component" value="Chromosome"/>
</dbReference>
<sequence length="76" mass="8196">MTEAETRLYTTGAPHDRFSIETRLRRRAQSLADESGEPATIYTCKGEHVVAVCRPGEAEPRQEAGAPGPDDDGPGL</sequence>
<evidence type="ECO:0000313" key="3">
    <source>
        <dbReference type="Proteomes" id="UP001064632"/>
    </source>
</evidence>
<dbReference type="RefSeq" id="WP_261693357.1">
    <property type="nucleotide sequence ID" value="NZ_CP104694.1"/>
</dbReference>
<proteinExistence type="predicted"/>
<evidence type="ECO:0000313" key="2">
    <source>
        <dbReference type="EMBL" id="UXI66373.1"/>
    </source>
</evidence>
<accession>A0ABY6BB44</accession>
<evidence type="ECO:0000256" key="1">
    <source>
        <dbReference type="SAM" id="MobiDB-lite"/>
    </source>
</evidence>
<gene>
    <name evidence="2" type="ORF">N4264_16640</name>
</gene>
<name>A0ABY6BB44_9GAMM</name>
<dbReference type="EMBL" id="CP104694">
    <property type="protein sequence ID" value="UXI66373.1"/>
    <property type="molecule type" value="Genomic_DNA"/>
</dbReference>